<dbReference type="SUPFAM" id="SSF54631">
    <property type="entry name" value="CBS-domain pair"/>
    <property type="match status" value="1"/>
</dbReference>
<dbReference type="PROSITE" id="PS51371">
    <property type="entry name" value="CBS"/>
    <property type="match status" value="2"/>
</dbReference>
<organism evidence="4 5">
    <name type="scientific">Neptunicella marina</name>
    <dbReference type="NCBI Taxonomy" id="2125989"/>
    <lineage>
        <taxon>Bacteria</taxon>
        <taxon>Pseudomonadati</taxon>
        <taxon>Pseudomonadota</taxon>
        <taxon>Gammaproteobacteria</taxon>
        <taxon>Alteromonadales</taxon>
        <taxon>Alteromonadaceae</taxon>
        <taxon>Neptunicella</taxon>
    </lineage>
</organism>
<protein>
    <submittedName>
        <fullName evidence="4">CBS domain-containing protein</fullName>
    </submittedName>
</protein>
<dbReference type="Pfam" id="PF00571">
    <property type="entry name" value="CBS"/>
    <property type="match status" value="2"/>
</dbReference>
<feature type="domain" description="CBS" evidence="3">
    <location>
        <begin position="81"/>
        <end position="139"/>
    </location>
</feature>
<gene>
    <name evidence="4" type="ORF">H8B19_00995</name>
</gene>
<name>A0A8J6M093_9ALTE</name>
<dbReference type="EMBL" id="JACNEP010000001">
    <property type="protein sequence ID" value="MBC3764438.1"/>
    <property type="molecule type" value="Genomic_DNA"/>
</dbReference>
<reference evidence="4" key="1">
    <citation type="journal article" date="2018" name="Int. J. Syst. Evol. Microbiol.">
        <title>Neptunicella marina gen. nov., sp. nov., isolated from surface seawater.</title>
        <authorList>
            <person name="Liu X."/>
            <person name="Lai Q."/>
            <person name="Du Y."/>
            <person name="Zhang X."/>
            <person name="Liu Z."/>
            <person name="Sun F."/>
            <person name="Shao Z."/>
        </authorList>
    </citation>
    <scope>NUCLEOTIDE SEQUENCE</scope>
    <source>
        <strain evidence="4">S27-2</strain>
    </source>
</reference>
<evidence type="ECO:0000259" key="3">
    <source>
        <dbReference type="PROSITE" id="PS51371"/>
    </source>
</evidence>
<comment type="caution">
    <text evidence="4">The sequence shown here is derived from an EMBL/GenBank/DDBJ whole genome shotgun (WGS) entry which is preliminary data.</text>
</comment>
<keyword evidence="1 2" id="KW-0129">CBS domain</keyword>
<accession>A0A8J6M093</accession>
<dbReference type="InterPro" id="IPR046342">
    <property type="entry name" value="CBS_dom_sf"/>
</dbReference>
<dbReference type="InterPro" id="IPR000644">
    <property type="entry name" value="CBS_dom"/>
</dbReference>
<keyword evidence="5" id="KW-1185">Reference proteome</keyword>
<evidence type="ECO:0000313" key="5">
    <source>
        <dbReference type="Proteomes" id="UP000601768"/>
    </source>
</evidence>
<dbReference type="Gene3D" id="3.10.580.10">
    <property type="entry name" value="CBS-domain"/>
    <property type="match status" value="1"/>
</dbReference>
<sequence>MKVHELMTKRVVTVEMDDRLDVVYEIFRKSNFHHLLVVADKKLLGVLTDKDLFRAISPRIGTNMQNEHDLASLNKRVHQIMSRQLITINQDQGVIEAIKLFNAKNVSCLPVLNNEQEWVGILSWRDILKHIELLKGQAVVKK</sequence>
<evidence type="ECO:0000256" key="2">
    <source>
        <dbReference type="PROSITE-ProRule" id="PRU00703"/>
    </source>
</evidence>
<dbReference type="PANTHER" id="PTHR43080:SF2">
    <property type="entry name" value="CBS DOMAIN-CONTAINING PROTEIN"/>
    <property type="match status" value="1"/>
</dbReference>
<proteinExistence type="predicted"/>
<dbReference type="AlphaFoldDB" id="A0A8J6M093"/>
<evidence type="ECO:0000313" key="4">
    <source>
        <dbReference type="EMBL" id="MBC3764438.1"/>
    </source>
</evidence>
<dbReference type="SMART" id="SM00116">
    <property type="entry name" value="CBS"/>
    <property type="match status" value="2"/>
</dbReference>
<dbReference type="RefSeq" id="WP_186504911.1">
    <property type="nucleotide sequence ID" value="NZ_JACNEP010000001.1"/>
</dbReference>
<feature type="domain" description="CBS" evidence="3">
    <location>
        <begin position="7"/>
        <end position="70"/>
    </location>
</feature>
<dbReference type="InterPro" id="IPR051257">
    <property type="entry name" value="Diverse_CBS-Domain"/>
</dbReference>
<dbReference type="PANTHER" id="PTHR43080">
    <property type="entry name" value="CBS DOMAIN-CONTAINING PROTEIN CBSX3, MITOCHONDRIAL"/>
    <property type="match status" value="1"/>
</dbReference>
<dbReference type="Proteomes" id="UP000601768">
    <property type="component" value="Unassembled WGS sequence"/>
</dbReference>
<dbReference type="CDD" id="cd04584">
    <property type="entry name" value="CBS_pair_AcuB_like"/>
    <property type="match status" value="1"/>
</dbReference>
<reference evidence="4" key="2">
    <citation type="submission" date="2020-08" db="EMBL/GenBank/DDBJ databases">
        <authorList>
            <person name="Lai Q."/>
        </authorList>
    </citation>
    <scope>NUCLEOTIDE SEQUENCE</scope>
    <source>
        <strain evidence="4">S27-2</strain>
    </source>
</reference>
<evidence type="ECO:0000256" key="1">
    <source>
        <dbReference type="ARBA" id="ARBA00023122"/>
    </source>
</evidence>